<gene>
    <name evidence="1" type="ORF">SORBI_3001G062400</name>
</gene>
<dbReference type="AlphaFoldDB" id="A0A1B6QHJ0"/>
<evidence type="ECO:0000313" key="2">
    <source>
        <dbReference type="Proteomes" id="UP000000768"/>
    </source>
</evidence>
<name>A0A1B6QHJ0_SORBI</name>
<dbReference type="EMBL" id="CM000760">
    <property type="protein sequence ID" value="KXG37391.1"/>
    <property type="molecule type" value="Genomic_DNA"/>
</dbReference>
<dbReference type="Gramene" id="KXG37391">
    <property type="protein sequence ID" value="KXG37391"/>
    <property type="gene ID" value="SORBI_3001G062400"/>
</dbReference>
<proteinExistence type="predicted"/>
<keyword evidence="2" id="KW-1185">Reference proteome</keyword>
<accession>A0A1B6QHJ0</accession>
<reference evidence="2" key="2">
    <citation type="journal article" date="2018" name="Plant J.">
        <title>The Sorghum bicolor reference genome: improved assembly, gene annotations, a transcriptome atlas, and signatures of genome organization.</title>
        <authorList>
            <person name="McCormick R.F."/>
            <person name="Truong S.K."/>
            <person name="Sreedasyam A."/>
            <person name="Jenkins J."/>
            <person name="Shu S."/>
            <person name="Sims D."/>
            <person name="Kennedy M."/>
            <person name="Amirebrahimi M."/>
            <person name="Weers B.D."/>
            <person name="McKinley B."/>
            <person name="Mattison A."/>
            <person name="Morishige D.T."/>
            <person name="Grimwood J."/>
            <person name="Schmutz J."/>
            <person name="Mullet J.E."/>
        </authorList>
    </citation>
    <scope>NUCLEOTIDE SEQUENCE [LARGE SCALE GENOMIC DNA]</scope>
    <source>
        <strain evidence="2">cv. BTx623</strain>
    </source>
</reference>
<reference evidence="1 2" key="1">
    <citation type="journal article" date="2009" name="Nature">
        <title>The Sorghum bicolor genome and the diversification of grasses.</title>
        <authorList>
            <person name="Paterson A.H."/>
            <person name="Bowers J.E."/>
            <person name="Bruggmann R."/>
            <person name="Dubchak I."/>
            <person name="Grimwood J."/>
            <person name="Gundlach H."/>
            <person name="Haberer G."/>
            <person name="Hellsten U."/>
            <person name="Mitros T."/>
            <person name="Poliakov A."/>
            <person name="Schmutz J."/>
            <person name="Spannagl M."/>
            <person name="Tang H."/>
            <person name="Wang X."/>
            <person name="Wicker T."/>
            <person name="Bharti A.K."/>
            <person name="Chapman J."/>
            <person name="Feltus F.A."/>
            <person name="Gowik U."/>
            <person name="Grigoriev I.V."/>
            <person name="Lyons E."/>
            <person name="Maher C.A."/>
            <person name="Martis M."/>
            <person name="Narechania A."/>
            <person name="Otillar R.P."/>
            <person name="Penning B.W."/>
            <person name="Salamov A.A."/>
            <person name="Wang Y."/>
            <person name="Zhang L."/>
            <person name="Carpita N.C."/>
            <person name="Freeling M."/>
            <person name="Gingle A.R."/>
            <person name="Hash C.T."/>
            <person name="Keller B."/>
            <person name="Klein P."/>
            <person name="Kresovich S."/>
            <person name="McCann M.C."/>
            <person name="Ming R."/>
            <person name="Peterson D.G."/>
            <person name="Mehboob-ur-Rahman"/>
            <person name="Ware D."/>
            <person name="Westhoff P."/>
            <person name="Mayer K.F."/>
            <person name="Messing J."/>
            <person name="Rokhsar D.S."/>
        </authorList>
    </citation>
    <scope>NUCLEOTIDE SEQUENCE [LARGE SCALE GENOMIC DNA]</scope>
    <source>
        <strain evidence="2">cv. BTx623</strain>
    </source>
</reference>
<sequence>MPRALVVKAASAARCRAADTAATPLQALGASRPRLERPLSPCARNHLAGVRRLSAAYSPVCAPAATGQYQVFLGEWGTIRRAREAAGRASATVAGYWVGWFAKLLE</sequence>
<dbReference type="Proteomes" id="UP000000768">
    <property type="component" value="Chromosome 1"/>
</dbReference>
<dbReference type="InParanoid" id="A0A1B6QHJ0"/>
<protein>
    <submittedName>
        <fullName evidence="1">Uncharacterized protein</fullName>
    </submittedName>
</protein>
<organism evidence="1 2">
    <name type="scientific">Sorghum bicolor</name>
    <name type="common">Sorghum</name>
    <name type="synonym">Sorghum vulgare</name>
    <dbReference type="NCBI Taxonomy" id="4558"/>
    <lineage>
        <taxon>Eukaryota</taxon>
        <taxon>Viridiplantae</taxon>
        <taxon>Streptophyta</taxon>
        <taxon>Embryophyta</taxon>
        <taxon>Tracheophyta</taxon>
        <taxon>Spermatophyta</taxon>
        <taxon>Magnoliopsida</taxon>
        <taxon>Liliopsida</taxon>
        <taxon>Poales</taxon>
        <taxon>Poaceae</taxon>
        <taxon>PACMAD clade</taxon>
        <taxon>Panicoideae</taxon>
        <taxon>Andropogonodae</taxon>
        <taxon>Andropogoneae</taxon>
        <taxon>Sorghinae</taxon>
        <taxon>Sorghum</taxon>
    </lineage>
</organism>
<evidence type="ECO:0000313" key="1">
    <source>
        <dbReference type="EMBL" id="KXG37391.1"/>
    </source>
</evidence>